<evidence type="ECO:0000256" key="1">
    <source>
        <dbReference type="SAM" id="MobiDB-lite"/>
    </source>
</evidence>
<organism evidence="2 3">
    <name type="scientific">Elysia chlorotica</name>
    <name type="common">Eastern emerald elysia</name>
    <name type="synonym">Sea slug</name>
    <dbReference type="NCBI Taxonomy" id="188477"/>
    <lineage>
        <taxon>Eukaryota</taxon>
        <taxon>Metazoa</taxon>
        <taxon>Spiralia</taxon>
        <taxon>Lophotrochozoa</taxon>
        <taxon>Mollusca</taxon>
        <taxon>Gastropoda</taxon>
        <taxon>Heterobranchia</taxon>
        <taxon>Euthyneura</taxon>
        <taxon>Panpulmonata</taxon>
        <taxon>Sacoglossa</taxon>
        <taxon>Placobranchoidea</taxon>
        <taxon>Plakobranchidae</taxon>
        <taxon>Elysia</taxon>
    </lineage>
</organism>
<feature type="compositionally biased region" description="Low complexity" evidence="1">
    <location>
        <begin position="196"/>
        <end position="207"/>
    </location>
</feature>
<feature type="region of interest" description="Disordered" evidence="1">
    <location>
        <begin position="196"/>
        <end position="230"/>
    </location>
</feature>
<dbReference type="GO" id="GO:0051726">
    <property type="term" value="P:regulation of cell cycle"/>
    <property type="evidence" value="ECO:0007669"/>
    <property type="project" value="InterPro"/>
</dbReference>
<accession>A0A3S1BTI4</accession>
<name>A0A3S1BTI4_ELYCH</name>
<dbReference type="EMBL" id="RQTK01000828">
    <property type="protein sequence ID" value="RUS74473.1"/>
    <property type="molecule type" value="Genomic_DNA"/>
</dbReference>
<gene>
    <name evidence="2" type="ORF">EGW08_017772</name>
</gene>
<keyword evidence="3" id="KW-1185">Reference proteome</keyword>
<comment type="caution">
    <text evidence="2">The sequence shown here is derived from an EMBL/GenBank/DDBJ whole genome shotgun (WGS) entry which is preliminary data.</text>
</comment>
<dbReference type="InterPro" id="IPR029064">
    <property type="entry name" value="Ribosomal_eL30-like_sf"/>
</dbReference>
<dbReference type="GO" id="GO:0005634">
    <property type="term" value="C:nucleus"/>
    <property type="evidence" value="ECO:0007669"/>
    <property type="project" value="InterPro"/>
</dbReference>
<dbReference type="AlphaFoldDB" id="A0A3S1BTI4"/>
<dbReference type="Gene3D" id="3.30.1330.30">
    <property type="match status" value="1"/>
</dbReference>
<dbReference type="Proteomes" id="UP000271974">
    <property type="component" value="Unassembled WGS sequence"/>
</dbReference>
<reference evidence="2 3" key="1">
    <citation type="submission" date="2019-01" db="EMBL/GenBank/DDBJ databases">
        <title>A draft genome assembly of the solar-powered sea slug Elysia chlorotica.</title>
        <authorList>
            <person name="Cai H."/>
            <person name="Li Q."/>
            <person name="Fang X."/>
            <person name="Li J."/>
            <person name="Curtis N.E."/>
            <person name="Altenburger A."/>
            <person name="Shibata T."/>
            <person name="Feng M."/>
            <person name="Maeda T."/>
            <person name="Schwartz J.A."/>
            <person name="Shigenobu S."/>
            <person name="Lundholm N."/>
            <person name="Nishiyama T."/>
            <person name="Yang H."/>
            <person name="Hasebe M."/>
            <person name="Li S."/>
            <person name="Pierce S.K."/>
            <person name="Wang J."/>
        </authorList>
    </citation>
    <scope>NUCLEOTIDE SEQUENCE [LARGE SCALE GENOMIC DNA]</scope>
    <source>
        <strain evidence="2">EC2010</strain>
        <tissue evidence="2">Whole organism of an adult</tissue>
    </source>
</reference>
<protein>
    <recommendedName>
        <fullName evidence="4">Ribosomal protein L7Ae/L30e/S12e/Gadd45 domain-containing protein</fullName>
    </recommendedName>
</protein>
<proteinExistence type="predicted"/>
<dbReference type="PANTHER" id="PTHR10411">
    <property type="entry name" value="GROWTH ARREST AND DNA DAMAGE-INDUCIBLE PROTEIN GADD45"/>
    <property type="match status" value="1"/>
</dbReference>
<dbReference type="OrthoDB" id="5976967at2759"/>
<dbReference type="GO" id="GO:0005737">
    <property type="term" value="C:cytoplasm"/>
    <property type="evidence" value="ECO:0007669"/>
    <property type="project" value="TreeGrafter"/>
</dbReference>
<sequence>MMTLTEVFQGMTEETTDFMEKSPEEAMCDVVRSAITDAARSGRLTHGISECVTALQKDPKEVVICILPLDTSHCDVNLNIQLLLVESVCVEYDILVLKLDISELDSGLAFTGTKSDLMLDNDSLDGSCNKQPMKSALVKACPELASDLFCCLIQHGEDGPSFNDRKLLDTFQGLAEEEEYSYGYGYSYSNTNTTTTTTNKNNSSCSSSKKRRNSSSCSLSEESCEEFAPE</sequence>
<dbReference type="PANTHER" id="PTHR10411:SF8">
    <property type="entry name" value="FI09246P"/>
    <property type="match status" value="1"/>
</dbReference>
<evidence type="ECO:0008006" key="4">
    <source>
        <dbReference type="Google" id="ProtNLM"/>
    </source>
</evidence>
<evidence type="ECO:0000313" key="2">
    <source>
        <dbReference type="EMBL" id="RUS74473.1"/>
    </source>
</evidence>
<dbReference type="InterPro" id="IPR024824">
    <property type="entry name" value="GADD45"/>
</dbReference>
<evidence type="ECO:0000313" key="3">
    <source>
        <dbReference type="Proteomes" id="UP000271974"/>
    </source>
</evidence>